<dbReference type="Pfam" id="PF14759">
    <property type="entry name" value="Reductase_C"/>
    <property type="match status" value="1"/>
</dbReference>
<evidence type="ECO:0000256" key="1">
    <source>
        <dbReference type="ARBA" id="ARBA00001974"/>
    </source>
</evidence>
<dbReference type="PANTHER" id="PTHR43557:SF2">
    <property type="entry name" value="RIESKE DOMAIN-CONTAINING PROTEIN-RELATED"/>
    <property type="match status" value="1"/>
</dbReference>
<keyword evidence="4" id="KW-0560">Oxidoreductase</keyword>
<dbReference type="SUPFAM" id="SSF51905">
    <property type="entry name" value="FAD/NAD(P)-binding domain"/>
    <property type="match status" value="1"/>
</dbReference>
<evidence type="ECO:0000313" key="7">
    <source>
        <dbReference type="EMBL" id="SVA46123.1"/>
    </source>
</evidence>
<reference evidence="7" key="1">
    <citation type="submission" date="2018-05" db="EMBL/GenBank/DDBJ databases">
        <authorList>
            <person name="Lanie J.A."/>
            <person name="Ng W.-L."/>
            <person name="Kazmierczak K.M."/>
            <person name="Andrzejewski T.M."/>
            <person name="Davidsen T.M."/>
            <person name="Wayne K.J."/>
            <person name="Tettelin H."/>
            <person name="Glass J.I."/>
            <person name="Rusch D."/>
            <person name="Podicherti R."/>
            <person name="Tsui H.-C.T."/>
            <person name="Winkler M.E."/>
        </authorList>
    </citation>
    <scope>NUCLEOTIDE SEQUENCE</scope>
</reference>
<keyword evidence="3" id="KW-0274">FAD</keyword>
<dbReference type="InterPro" id="IPR050446">
    <property type="entry name" value="FAD-oxidoreductase/Apoptosis"/>
</dbReference>
<dbReference type="Gene3D" id="3.50.50.60">
    <property type="entry name" value="FAD/NAD(P)-binding domain"/>
    <property type="match status" value="2"/>
</dbReference>
<protein>
    <recommendedName>
        <fullName evidence="8">FAD/NAD(P)-binding domain-containing protein</fullName>
    </recommendedName>
</protein>
<dbReference type="Pfam" id="PF07992">
    <property type="entry name" value="Pyr_redox_2"/>
    <property type="match status" value="1"/>
</dbReference>
<dbReference type="Gene3D" id="3.30.390.30">
    <property type="match status" value="1"/>
</dbReference>
<dbReference type="SUPFAM" id="SSF55424">
    <property type="entry name" value="FAD/NAD-linked reductases, dimerisation (C-terminal) domain"/>
    <property type="match status" value="1"/>
</dbReference>
<feature type="domain" description="FAD/NAD(P)-binding" evidence="5">
    <location>
        <begin position="3"/>
        <end position="300"/>
    </location>
</feature>
<dbReference type="PRINTS" id="PR00368">
    <property type="entry name" value="FADPNR"/>
</dbReference>
<dbReference type="GO" id="GO:0005737">
    <property type="term" value="C:cytoplasm"/>
    <property type="evidence" value="ECO:0007669"/>
    <property type="project" value="TreeGrafter"/>
</dbReference>
<comment type="cofactor">
    <cofactor evidence="1">
        <name>FAD</name>
        <dbReference type="ChEBI" id="CHEBI:57692"/>
    </cofactor>
</comment>
<dbReference type="InterPro" id="IPR016156">
    <property type="entry name" value="FAD/NAD-linked_Rdtase_dimer_sf"/>
</dbReference>
<name>A0A381W2K3_9ZZZZ</name>
<dbReference type="AlphaFoldDB" id="A0A381W2K3"/>
<feature type="domain" description="Reductase C-terminal" evidence="6">
    <location>
        <begin position="319"/>
        <end position="402"/>
    </location>
</feature>
<evidence type="ECO:0000259" key="5">
    <source>
        <dbReference type="Pfam" id="PF07992"/>
    </source>
</evidence>
<dbReference type="PANTHER" id="PTHR43557">
    <property type="entry name" value="APOPTOSIS-INDUCING FACTOR 1"/>
    <property type="match status" value="1"/>
</dbReference>
<accession>A0A381W2K3</accession>
<dbReference type="InterPro" id="IPR036188">
    <property type="entry name" value="FAD/NAD-bd_sf"/>
</dbReference>
<dbReference type="InterPro" id="IPR028202">
    <property type="entry name" value="Reductase_C"/>
</dbReference>
<gene>
    <name evidence="7" type="ORF">METZ01_LOCUS98977</name>
</gene>
<evidence type="ECO:0008006" key="8">
    <source>
        <dbReference type="Google" id="ProtNLM"/>
    </source>
</evidence>
<dbReference type="PRINTS" id="PR00411">
    <property type="entry name" value="PNDRDTASEI"/>
</dbReference>
<evidence type="ECO:0000256" key="4">
    <source>
        <dbReference type="ARBA" id="ARBA00023002"/>
    </source>
</evidence>
<evidence type="ECO:0000256" key="3">
    <source>
        <dbReference type="ARBA" id="ARBA00022827"/>
    </source>
</evidence>
<dbReference type="InterPro" id="IPR023753">
    <property type="entry name" value="FAD/NAD-binding_dom"/>
</dbReference>
<evidence type="ECO:0000259" key="6">
    <source>
        <dbReference type="Pfam" id="PF14759"/>
    </source>
</evidence>
<dbReference type="GO" id="GO:0016651">
    <property type="term" value="F:oxidoreductase activity, acting on NAD(P)H"/>
    <property type="evidence" value="ECO:0007669"/>
    <property type="project" value="TreeGrafter"/>
</dbReference>
<sequence>MQYDVIIIGGGQAGAMSAITLRQKKFSGSILLISNEGYLPYQRPPLSKAFLTDLLLTESLYIKSDAYYKRNKIDILMNDTVELIDRNKKNIILEGGRKYSYQKLVLATGSELNILDITCDKKNIYYLRTIDDSIKIRSLLEQQQKIVIVGAGYIGLEIAAAAIQKNQQVIVLEADNRVMSRSVCPETSNFFEAIHKKEGVNFFFNTLIEDIHQHNSQKIITLNNDESINADAIIIGIGVNPKIGLAVEAGLDCQNGILVNEFCQTSDDNIFAIGDCANYPNSIYGQRLRLESVQNALEQAKIAASTINGLDLPHDQIPWFWSDQYNIKLRIAGVATGYENYVVRGNISEEKFSVFYLKEERLIAIETINDNKSFSVGKKLIKNQTSIPLDVLEDQNSDLKSFLD</sequence>
<dbReference type="EMBL" id="UINC01010363">
    <property type="protein sequence ID" value="SVA46123.1"/>
    <property type="molecule type" value="Genomic_DNA"/>
</dbReference>
<keyword evidence="2" id="KW-0285">Flavoprotein</keyword>
<organism evidence="7">
    <name type="scientific">marine metagenome</name>
    <dbReference type="NCBI Taxonomy" id="408172"/>
    <lineage>
        <taxon>unclassified sequences</taxon>
        <taxon>metagenomes</taxon>
        <taxon>ecological metagenomes</taxon>
    </lineage>
</organism>
<evidence type="ECO:0000256" key="2">
    <source>
        <dbReference type="ARBA" id="ARBA00022630"/>
    </source>
</evidence>
<proteinExistence type="predicted"/>